<name>A0A5C5XKR6_9PLAN</name>
<sequence length="322" mass="35339">MRIVDSHTAGEPTRVVIADGPDLGSGSLIERRLIFRDRFDHYRRLAIHEPRGSDAIVGALLCQPDEPSCDAAVIFFNNCGVLNMCGHGIMGVAATLAYLERVKPGVIRIQTPVGTVEANLLTKNEVAVENIPSYRYRKQVTLQIEELGTITGDIAWGGNWFFLVEQSPVPVKPEYIKQLSDASALIRKELREQQITGADGEEIDHIELYGTSESEDAHSRNFVYCPGGAYDRSPCGTGTSAKLACLAADGKLKPGEQWIQESIIGSRFVATYRIDPELGIIPTIRGSAYICGEGRLIQQPGDPFRNGIDMIMPSEKLPLVRE</sequence>
<dbReference type="PANTHER" id="PTHR33442">
    <property type="entry name" value="TRANS-3-HYDROXY-L-PROLINE DEHYDRATASE"/>
    <property type="match status" value="1"/>
</dbReference>
<dbReference type="InterPro" id="IPR008794">
    <property type="entry name" value="Pro_racemase_fam"/>
</dbReference>
<dbReference type="PIRSF" id="PIRSF029792">
    <property type="entry name" value="Pro_racemase"/>
    <property type="match status" value="1"/>
</dbReference>
<accession>A0A5C5XKR6</accession>
<dbReference type="Pfam" id="PF05544">
    <property type="entry name" value="Pro_racemase"/>
    <property type="match status" value="1"/>
</dbReference>
<evidence type="ECO:0000256" key="1">
    <source>
        <dbReference type="ARBA" id="ARBA00007529"/>
    </source>
</evidence>
<dbReference type="Proteomes" id="UP000316095">
    <property type="component" value="Unassembled WGS sequence"/>
</dbReference>
<proteinExistence type="inferred from homology"/>
<protein>
    <submittedName>
        <fullName evidence="2">4-hydroxyproline epimerase</fullName>
        <ecNumber evidence="2">5.1.1.8</ecNumber>
    </submittedName>
</protein>
<gene>
    <name evidence="2" type="ORF">Pan54_34700</name>
</gene>
<dbReference type="PANTHER" id="PTHR33442:SF1">
    <property type="entry name" value="TRANS-3-HYDROXY-L-PROLINE DEHYDRATASE"/>
    <property type="match status" value="1"/>
</dbReference>
<dbReference type="Gene3D" id="3.10.310.10">
    <property type="entry name" value="Diaminopimelate Epimerase, Chain A, domain 1"/>
    <property type="match status" value="2"/>
</dbReference>
<evidence type="ECO:0000313" key="3">
    <source>
        <dbReference type="Proteomes" id="UP000316095"/>
    </source>
</evidence>
<reference evidence="2 3" key="1">
    <citation type="submission" date="2019-02" db="EMBL/GenBank/DDBJ databases">
        <title>Deep-cultivation of Planctomycetes and their phenomic and genomic characterization uncovers novel biology.</title>
        <authorList>
            <person name="Wiegand S."/>
            <person name="Jogler M."/>
            <person name="Boedeker C."/>
            <person name="Pinto D."/>
            <person name="Vollmers J."/>
            <person name="Rivas-Marin E."/>
            <person name="Kohn T."/>
            <person name="Peeters S.H."/>
            <person name="Heuer A."/>
            <person name="Rast P."/>
            <person name="Oberbeckmann S."/>
            <person name="Bunk B."/>
            <person name="Jeske O."/>
            <person name="Meyerdierks A."/>
            <person name="Storesund J.E."/>
            <person name="Kallscheuer N."/>
            <person name="Luecker S."/>
            <person name="Lage O.M."/>
            <person name="Pohl T."/>
            <person name="Merkel B.J."/>
            <person name="Hornburger P."/>
            <person name="Mueller R.-W."/>
            <person name="Bruemmer F."/>
            <person name="Labrenz M."/>
            <person name="Spormann A.M."/>
            <person name="Op Den Camp H."/>
            <person name="Overmann J."/>
            <person name="Amann R."/>
            <person name="Jetten M.S.M."/>
            <person name="Mascher T."/>
            <person name="Medema M.H."/>
            <person name="Devos D.P."/>
            <person name="Kaster A.-K."/>
            <person name="Ovreas L."/>
            <person name="Rohde M."/>
            <person name="Galperin M.Y."/>
            <person name="Jogler C."/>
        </authorList>
    </citation>
    <scope>NUCLEOTIDE SEQUENCE [LARGE SCALE GENOMIC DNA]</scope>
    <source>
        <strain evidence="2 3">Pan54</strain>
    </source>
</reference>
<comment type="caution">
    <text evidence="2">The sequence shown here is derived from an EMBL/GenBank/DDBJ whole genome shotgun (WGS) entry which is preliminary data.</text>
</comment>
<dbReference type="GO" id="GO:0047580">
    <property type="term" value="F:4-hydroxyproline epimerase activity"/>
    <property type="evidence" value="ECO:0007669"/>
    <property type="project" value="UniProtKB-EC"/>
</dbReference>
<dbReference type="EC" id="5.1.1.8" evidence="2"/>
<dbReference type="SUPFAM" id="SSF54506">
    <property type="entry name" value="Diaminopimelate epimerase-like"/>
    <property type="match status" value="1"/>
</dbReference>
<organism evidence="2 3">
    <name type="scientific">Rubinisphaera italica</name>
    <dbReference type="NCBI Taxonomy" id="2527969"/>
    <lineage>
        <taxon>Bacteria</taxon>
        <taxon>Pseudomonadati</taxon>
        <taxon>Planctomycetota</taxon>
        <taxon>Planctomycetia</taxon>
        <taxon>Planctomycetales</taxon>
        <taxon>Planctomycetaceae</taxon>
        <taxon>Rubinisphaera</taxon>
    </lineage>
</organism>
<keyword evidence="2" id="KW-0413">Isomerase</keyword>
<dbReference type="EMBL" id="SJPG01000001">
    <property type="protein sequence ID" value="TWT62725.1"/>
    <property type="molecule type" value="Genomic_DNA"/>
</dbReference>
<dbReference type="OrthoDB" id="181267at2"/>
<dbReference type="SFLD" id="SFLDS00028">
    <property type="entry name" value="Proline_Racemase"/>
    <property type="match status" value="1"/>
</dbReference>
<keyword evidence="3" id="KW-1185">Reference proteome</keyword>
<comment type="similarity">
    <text evidence="1">Belongs to the proline racemase family.</text>
</comment>
<dbReference type="AlphaFoldDB" id="A0A5C5XKR6"/>
<dbReference type="RefSeq" id="WP_146504554.1">
    <property type="nucleotide sequence ID" value="NZ_SJPG01000001.1"/>
</dbReference>
<evidence type="ECO:0000313" key="2">
    <source>
        <dbReference type="EMBL" id="TWT62725.1"/>
    </source>
</evidence>